<reference evidence="3" key="2">
    <citation type="journal article" date="2015" name="Sci. Rep.">
        <title>Genetic analysis of capsular polysaccharide synthesis gene clusters in 79 capsular types of Klebsiella spp.</title>
        <authorList>
            <person name="Pan Y.J."/>
            <person name="Lin T.L."/>
            <person name="Chen C.T."/>
            <person name="Chen Y.Y."/>
            <person name="Hsieh P.F."/>
            <person name="Hsu C.R."/>
            <person name="Wu M.C."/>
            <person name="Wang J.T."/>
        </authorList>
    </citation>
    <scope>NUCLEOTIDE SEQUENCE</scope>
    <source>
        <strain evidence="3">919</strain>
    </source>
</reference>
<organism evidence="3">
    <name type="scientific">Klebsiella sp. 919</name>
    <dbReference type="NCBI Taxonomy" id="1497795"/>
    <lineage>
        <taxon>Bacteria</taxon>
        <taxon>Pseudomonadati</taxon>
        <taxon>Pseudomonadota</taxon>
        <taxon>Gammaproteobacteria</taxon>
        <taxon>Enterobacterales</taxon>
        <taxon>Enterobacteriaceae</taxon>
        <taxon>Klebsiella/Raoultella group</taxon>
        <taxon>Klebsiella</taxon>
    </lineage>
</organism>
<proteinExistence type="predicted"/>
<gene>
    <name evidence="3" type="primary">wclQ</name>
</gene>
<dbReference type="InterPro" id="IPR050194">
    <property type="entry name" value="Glycosyltransferase_grp1"/>
</dbReference>
<evidence type="ECO:0000259" key="1">
    <source>
        <dbReference type="Pfam" id="PF00534"/>
    </source>
</evidence>
<accession>A0A0P0YQ27</accession>
<dbReference type="PANTHER" id="PTHR45947">
    <property type="entry name" value="SULFOQUINOVOSYL TRANSFERASE SQD2"/>
    <property type="match status" value="1"/>
</dbReference>
<evidence type="ECO:0000259" key="2">
    <source>
        <dbReference type="Pfam" id="PF13439"/>
    </source>
</evidence>
<evidence type="ECO:0000313" key="3">
    <source>
        <dbReference type="EMBL" id="BAT23266.1"/>
    </source>
</evidence>
<reference evidence="3" key="1">
    <citation type="submission" date="2014-04" db="EMBL/GenBank/DDBJ databases">
        <authorList>
            <person name="Harrison E."/>
        </authorList>
    </citation>
    <scope>NUCLEOTIDE SEQUENCE</scope>
    <source>
        <strain evidence="3">919</strain>
    </source>
</reference>
<dbReference type="AlphaFoldDB" id="A0A0P0YQ27"/>
<feature type="domain" description="Glycosyltransferase subfamily 4-like N-terminal" evidence="2">
    <location>
        <begin position="74"/>
        <end position="172"/>
    </location>
</feature>
<name>A0A0P0YQ27_9ENTR</name>
<keyword evidence="3" id="KW-0808">Transferase</keyword>
<dbReference type="EMBL" id="AB924552">
    <property type="protein sequence ID" value="BAT23266.1"/>
    <property type="molecule type" value="Genomic_DNA"/>
</dbReference>
<protein>
    <submittedName>
        <fullName evidence="3">Putative glycosyltransferase</fullName>
    </submittedName>
</protein>
<feature type="domain" description="Glycosyl transferase family 1" evidence="1">
    <location>
        <begin position="188"/>
        <end position="351"/>
    </location>
</feature>
<dbReference type="Pfam" id="PF00534">
    <property type="entry name" value="Glycos_transf_1"/>
    <property type="match status" value="1"/>
</dbReference>
<dbReference type="PANTHER" id="PTHR45947:SF14">
    <property type="entry name" value="SLL1723 PROTEIN"/>
    <property type="match status" value="1"/>
</dbReference>
<sequence>MKKIAIFRNQLFKNSESFITNQANSIVNYNIVYLGRKRLGTNSSNNMDMVISDLKGKCIREKEIWNVVFNDPYPYLRLVKDLELHLIHAHFAIDSLYALPLAKTLKIPLVTTLHGFDVTTKRMDFLRSGSPSWINYSLYSGKLKNNGDLFLCVSDYIREKAISNGFPEEKTIKHYIGIKIDHNFVDSNKDRTILHIARLVEKKGTTYLIDAIKKIENHLDGFVVNIVGDGPLFNELKGKIESLGLDRHIKMLGEIPHEQVMNLVKTSSMLIVPSVTAKSGDSEGLPTVILEASANQVPVIGTYHAGIPEAIRDEVTGYLIDEKDINALGERIKFLIQNENLRNTLGKNARNLMCEKFDLDKQSFLLEQEYERLINEK</sequence>
<dbReference type="GO" id="GO:0016757">
    <property type="term" value="F:glycosyltransferase activity"/>
    <property type="evidence" value="ECO:0007669"/>
    <property type="project" value="InterPro"/>
</dbReference>
<dbReference type="InterPro" id="IPR028098">
    <property type="entry name" value="Glyco_trans_4-like_N"/>
</dbReference>
<dbReference type="SUPFAM" id="SSF53756">
    <property type="entry name" value="UDP-Glycosyltransferase/glycogen phosphorylase"/>
    <property type="match status" value="1"/>
</dbReference>
<dbReference type="Gene3D" id="3.40.50.2000">
    <property type="entry name" value="Glycogen Phosphorylase B"/>
    <property type="match status" value="2"/>
</dbReference>
<dbReference type="InterPro" id="IPR001296">
    <property type="entry name" value="Glyco_trans_1"/>
</dbReference>
<dbReference type="Pfam" id="PF13439">
    <property type="entry name" value="Glyco_transf_4"/>
    <property type="match status" value="1"/>
</dbReference>